<dbReference type="Pfam" id="PF00582">
    <property type="entry name" value="Usp"/>
    <property type="match status" value="1"/>
</dbReference>
<reference evidence="3" key="1">
    <citation type="journal article" date="2014" name="Int. J. Syst. Evol. Microbiol.">
        <title>Complete genome sequence of Corynebacterium casei LMG S-19264T (=DSM 44701T), isolated from a smear-ripened cheese.</title>
        <authorList>
            <consortium name="US DOE Joint Genome Institute (JGI-PGF)"/>
            <person name="Walter F."/>
            <person name="Albersmeier A."/>
            <person name="Kalinowski J."/>
            <person name="Ruckert C."/>
        </authorList>
    </citation>
    <scope>NUCLEOTIDE SEQUENCE</scope>
    <source>
        <strain evidence="3">CCM 7905</strain>
    </source>
</reference>
<comment type="caution">
    <text evidence="3">The sequence shown here is derived from an EMBL/GenBank/DDBJ whole genome shotgun (WGS) entry which is preliminary data.</text>
</comment>
<protein>
    <recommendedName>
        <fullName evidence="2">UspA domain-containing protein</fullName>
    </recommendedName>
</protein>
<dbReference type="Gene3D" id="3.40.50.620">
    <property type="entry name" value="HUPs"/>
    <property type="match status" value="1"/>
</dbReference>
<dbReference type="InterPro" id="IPR014729">
    <property type="entry name" value="Rossmann-like_a/b/a_fold"/>
</dbReference>
<reference evidence="3" key="2">
    <citation type="submission" date="2020-09" db="EMBL/GenBank/DDBJ databases">
        <authorList>
            <person name="Sun Q."/>
            <person name="Sedlacek I."/>
        </authorList>
    </citation>
    <scope>NUCLEOTIDE SEQUENCE</scope>
    <source>
        <strain evidence="3">CCM 7905</strain>
    </source>
</reference>
<keyword evidence="4" id="KW-1185">Reference proteome</keyword>
<proteinExistence type="inferred from homology"/>
<sequence>MSVAVLHSNSAEGRVALTEAVREARTRSTDLIVLHAFSGSQAAEESEAAAVENAVTAAFSEIESAGDLVWSVSTGQPDPDATSTLLAMIDKADAELVVVGSRHRSAVGKFLMGQPIQRLLLESRIPVLLVKS</sequence>
<dbReference type="PANTHER" id="PTHR46268:SF6">
    <property type="entry name" value="UNIVERSAL STRESS PROTEIN UP12"/>
    <property type="match status" value="1"/>
</dbReference>
<evidence type="ECO:0000313" key="4">
    <source>
        <dbReference type="Proteomes" id="UP000654257"/>
    </source>
</evidence>
<dbReference type="InterPro" id="IPR006015">
    <property type="entry name" value="Universal_stress_UspA"/>
</dbReference>
<evidence type="ECO:0000256" key="1">
    <source>
        <dbReference type="ARBA" id="ARBA00008791"/>
    </source>
</evidence>
<accession>A0A917CZS1</accession>
<evidence type="ECO:0000313" key="3">
    <source>
        <dbReference type="EMBL" id="GGG04668.1"/>
    </source>
</evidence>
<organism evidence="3 4">
    <name type="scientific">Rhodococcoides trifolii</name>
    <dbReference type="NCBI Taxonomy" id="908250"/>
    <lineage>
        <taxon>Bacteria</taxon>
        <taxon>Bacillati</taxon>
        <taxon>Actinomycetota</taxon>
        <taxon>Actinomycetes</taxon>
        <taxon>Mycobacteriales</taxon>
        <taxon>Nocardiaceae</taxon>
        <taxon>Rhodococcoides</taxon>
    </lineage>
</organism>
<dbReference type="Proteomes" id="UP000654257">
    <property type="component" value="Unassembled WGS sequence"/>
</dbReference>
<dbReference type="RefSeq" id="WP_188544511.1">
    <property type="nucleotide sequence ID" value="NZ_BMCU01000002.1"/>
</dbReference>
<dbReference type="EMBL" id="BMCU01000002">
    <property type="protein sequence ID" value="GGG04668.1"/>
    <property type="molecule type" value="Genomic_DNA"/>
</dbReference>
<dbReference type="PANTHER" id="PTHR46268">
    <property type="entry name" value="STRESS RESPONSE PROTEIN NHAX"/>
    <property type="match status" value="1"/>
</dbReference>
<feature type="domain" description="UspA" evidence="2">
    <location>
        <begin position="4"/>
        <end position="131"/>
    </location>
</feature>
<dbReference type="PRINTS" id="PR01438">
    <property type="entry name" value="UNVRSLSTRESS"/>
</dbReference>
<dbReference type="SUPFAM" id="SSF52402">
    <property type="entry name" value="Adenine nucleotide alpha hydrolases-like"/>
    <property type="match status" value="1"/>
</dbReference>
<comment type="similarity">
    <text evidence="1">Belongs to the universal stress protein A family.</text>
</comment>
<dbReference type="CDD" id="cd00293">
    <property type="entry name" value="USP-like"/>
    <property type="match status" value="1"/>
</dbReference>
<gene>
    <name evidence="3" type="ORF">GCM10007304_18460</name>
</gene>
<dbReference type="InterPro" id="IPR006016">
    <property type="entry name" value="UspA"/>
</dbReference>
<evidence type="ECO:0000259" key="2">
    <source>
        <dbReference type="Pfam" id="PF00582"/>
    </source>
</evidence>
<dbReference type="AlphaFoldDB" id="A0A917CZS1"/>
<name>A0A917CZS1_9NOCA</name>